<dbReference type="EMBL" id="JAPWGM010000007">
    <property type="protein sequence ID" value="MCZ4245850.1"/>
    <property type="molecule type" value="Genomic_DNA"/>
</dbReference>
<name>A0ABT4LD59_9SPHI</name>
<gene>
    <name evidence="1" type="ORF">O0955_17700</name>
</gene>
<proteinExistence type="predicted"/>
<sequence length="51" mass="5784">MLIIWQIASWVVVGIIYKQGKEYQMSDVQWFVVDDLGNIIIGDGFSSYSGL</sequence>
<comment type="caution">
    <text evidence="1">The sequence shown here is derived from an EMBL/GenBank/DDBJ whole genome shotgun (WGS) entry which is preliminary data.</text>
</comment>
<accession>A0ABT4LD59</accession>
<organism evidence="1 2">
    <name type="scientific">Pedobacter punctiformis</name>
    <dbReference type="NCBI Taxonomy" id="3004097"/>
    <lineage>
        <taxon>Bacteria</taxon>
        <taxon>Pseudomonadati</taxon>
        <taxon>Bacteroidota</taxon>
        <taxon>Sphingobacteriia</taxon>
        <taxon>Sphingobacteriales</taxon>
        <taxon>Sphingobacteriaceae</taxon>
        <taxon>Pedobacter</taxon>
    </lineage>
</organism>
<dbReference type="Proteomes" id="UP001144347">
    <property type="component" value="Unassembled WGS sequence"/>
</dbReference>
<evidence type="ECO:0000313" key="2">
    <source>
        <dbReference type="Proteomes" id="UP001144347"/>
    </source>
</evidence>
<keyword evidence="2" id="KW-1185">Reference proteome</keyword>
<dbReference type="RefSeq" id="WP_269428893.1">
    <property type="nucleotide sequence ID" value="NZ_JAPWGM010000007.1"/>
</dbReference>
<protein>
    <submittedName>
        <fullName evidence="1">Uncharacterized protein</fullName>
    </submittedName>
</protein>
<evidence type="ECO:0000313" key="1">
    <source>
        <dbReference type="EMBL" id="MCZ4245850.1"/>
    </source>
</evidence>
<reference evidence="1" key="1">
    <citation type="submission" date="2022-12" db="EMBL/GenBank/DDBJ databases">
        <title>Genome sequence of HCMS5-2.</title>
        <authorList>
            <person name="Woo H."/>
        </authorList>
    </citation>
    <scope>NUCLEOTIDE SEQUENCE</scope>
    <source>
        <strain evidence="1">HCMS5-2</strain>
    </source>
</reference>